<dbReference type="PROSITE" id="PS51195">
    <property type="entry name" value="Q_MOTIF"/>
    <property type="match status" value="1"/>
</dbReference>
<evidence type="ECO:0000313" key="17">
    <source>
        <dbReference type="Proteomes" id="UP000253728"/>
    </source>
</evidence>
<dbReference type="FunFam" id="3.40.50.300:FF:000374">
    <property type="entry name" value="ATP-dependent RNA helicase DeaD"/>
    <property type="match status" value="1"/>
</dbReference>
<comment type="similarity">
    <text evidence="10">Belongs to the DEAD box helicase family. DeaD/CsdA subfamily.</text>
</comment>
<dbReference type="InterPro" id="IPR000629">
    <property type="entry name" value="RNA-helicase_DEAD-box_CS"/>
</dbReference>
<evidence type="ECO:0000256" key="4">
    <source>
        <dbReference type="ARBA" id="ARBA00022801"/>
    </source>
</evidence>
<dbReference type="GO" id="GO:0005829">
    <property type="term" value="C:cytosol"/>
    <property type="evidence" value="ECO:0007669"/>
    <property type="project" value="TreeGrafter"/>
</dbReference>
<reference evidence="16 17" key="1">
    <citation type="submission" date="2018-06" db="EMBL/GenBank/DDBJ databases">
        <authorList>
            <consortium name="Pathogen Informatics"/>
            <person name="Doyle S."/>
        </authorList>
    </citation>
    <scope>NUCLEOTIDE SEQUENCE [LARGE SCALE GENOMIC DNA]</scope>
    <source>
        <strain evidence="16 17">NCTC5908</strain>
    </source>
</reference>
<dbReference type="CDD" id="cd18787">
    <property type="entry name" value="SF2_C_DEAD"/>
    <property type="match status" value="1"/>
</dbReference>
<dbReference type="Proteomes" id="UP000253728">
    <property type="component" value="Unassembled WGS sequence"/>
</dbReference>
<dbReference type="InterPro" id="IPR057325">
    <property type="entry name" value="DeaD_dimer"/>
</dbReference>
<dbReference type="PROSITE" id="PS51194">
    <property type="entry name" value="HELICASE_CTER"/>
    <property type="match status" value="1"/>
</dbReference>
<evidence type="ECO:0000256" key="9">
    <source>
        <dbReference type="ARBA" id="ARBA00047984"/>
    </source>
</evidence>
<dbReference type="Pfam" id="PF25399">
    <property type="entry name" value="DeaD_dimer"/>
    <property type="match status" value="1"/>
</dbReference>
<evidence type="ECO:0000256" key="6">
    <source>
        <dbReference type="ARBA" id="ARBA00022840"/>
    </source>
</evidence>
<dbReference type="GO" id="GO:0003724">
    <property type="term" value="F:RNA helicase activity"/>
    <property type="evidence" value="ECO:0007669"/>
    <property type="project" value="UniProtKB-UniRule"/>
</dbReference>
<evidence type="ECO:0000259" key="14">
    <source>
        <dbReference type="PROSITE" id="PS51194"/>
    </source>
</evidence>
<gene>
    <name evidence="10 16" type="primary">deaD</name>
    <name evidence="10" type="synonym">csdA</name>
    <name evidence="16" type="ORF">NCTC5908_00543</name>
</gene>
<dbReference type="GeneID" id="49636583"/>
<dbReference type="InterPro" id="IPR001650">
    <property type="entry name" value="Helicase_C-like"/>
</dbReference>
<evidence type="ECO:0000256" key="1">
    <source>
        <dbReference type="ARBA" id="ARBA00004496"/>
    </source>
</evidence>
<evidence type="ECO:0000256" key="12">
    <source>
        <dbReference type="SAM" id="MobiDB-lite"/>
    </source>
</evidence>
<feature type="domain" description="Helicase ATP-binding" evidence="13">
    <location>
        <begin position="37"/>
        <end position="208"/>
    </location>
</feature>
<dbReference type="STRING" id="732.ADJ80_11155"/>
<proteinExistence type="inferred from homology"/>
<dbReference type="EC" id="3.6.4.13" evidence="10"/>
<dbReference type="InterPro" id="IPR011545">
    <property type="entry name" value="DEAD/DEAH_box_helicase_dom"/>
</dbReference>
<dbReference type="CDD" id="cd12499">
    <property type="entry name" value="RRM_EcCsdA_like"/>
    <property type="match status" value="1"/>
</dbReference>
<dbReference type="GO" id="GO:0006401">
    <property type="term" value="P:RNA catabolic process"/>
    <property type="evidence" value="ECO:0007669"/>
    <property type="project" value="UniProtKB-UniRule"/>
</dbReference>
<dbReference type="InterPro" id="IPR044742">
    <property type="entry name" value="DEAD/DEAH_RhlB"/>
</dbReference>
<keyword evidence="7 10" id="KW-0694">RNA-binding</keyword>
<evidence type="ECO:0000256" key="8">
    <source>
        <dbReference type="ARBA" id="ARBA00023016"/>
    </source>
</evidence>
<dbReference type="Gene3D" id="3.30.70.330">
    <property type="match status" value="1"/>
</dbReference>
<evidence type="ECO:0000256" key="11">
    <source>
        <dbReference type="PROSITE-ProRule" id="PRU00552"/>
    </source>
</evidence>
<dbReference type="InterPro" id="IPR012677">
    <property type="entry name" value="Nucleotide-bd_a/b_plait_sf"/>
</dbReference>
<keyword evidence="6 10" id="KW-0067">ATP-binding</keyword>
<dbReference type="CDD" id="cd00268">
    <property type="entry name" value="DEADc"/>
    <property type="match status" value="1"/>
</dbReference>
<feature type="compositionally biased region" description="Basic and acidic residues" evidence="12">
    <location>
        <begin position="441"/>
        <end position="471"/>
    </location>
</feature>
<dbReference type="SMART" id="SM00487">
    <property type="entry name" value="DEXDc"/>
    <property type="match status" value="1"/>
</dbReference>
<dbReference type="Pfam" id="PF00270">
    <property type="entry name" value="DEAD"/>
    <property type="match status" value="1"/>
</dbReference>
<dbReference type="PROSITE" id="PS51192">
    <property type="entry name" value="HELICASE_ATP_BIND_1"/>
    <property type="match status" value="1"/>
</dbReference>
<dbReference type="GO" id="GO:0070417">
    <property type="term" value="P:cellular response to cold"/>
    <property type="evidence" value="ECO:0007669"/>
    <property type="project" value="InterPro"/>
</dbReference>
<keyword evidence="2 10" id="KW-0963">Cytoplasm</keyword>
<feature type="domain" description="DEAD-box RNA helicase Q" evidence="15">
    <location>
        <begin position="6"/>
        <end position="34"/>
    </location>
</feature>
<dbReference type="InterPro" id="IPR028618">
    <property type="entry name" value="DEAD_helicase_DeaD"/>
</dbReference>
<name>A0A336N6U5_AGGAP</name>
<dbReference type="GO" id="GO:0005840">
    <property type="term" value="C:ribosome"/>
    <property type="evidence" value="ECO:0007669"/>
    <property type="project" value="TreeGrafter"/>
</dbReference>
<evidence type="ECO:0000259" key="13">
    <source>
        <dbReference type="PROSITE" id="PS51192"/>
    </source>
</evidence>
<evidence type="ECO:0000256" key="3">
    <source>
        <dbReference type="ARBA" id="ARBA00022741"/>
    </source>
</evidence>
<dbReference type="PANTHER" id="PTHR47963:SF8">
    <property type="entry name" value="ATP-DEPENDENT RNA HELICASE DEAD"/>
    <property type="match status" value="1"/>
</dbReference>
<dbReference type="PROSITE" id="PS00039">
    <property type="entry name" value="DEAD_ATP_HELICASE"/>
    <property type="match status" value="1"/>
</dbReference>
<dbReference type="FunFam" id="3.40.50.300:FF:000108">
    <property type="entry name" value="ATP-dependent RNA helicase RhlE"/>
    <property type="match status" value="1"/>
</dbReference>
<evidence type="ECO:0000256" key="5">
    <source>
        <dbReference type="ARBA" id="ARBA00022806"/>
    </source>
</evidence>
<dbReference type="EMBL" id="UFSP01000001">
    <property type="protein sequence ID" value="SSY93772.1"/>
    <property type="molecule type" value="Genomic_DNA"/>
</dbReference>
<dbReference type="PANTHER" id="PTHR47963">
    <property type="entry name" value="DEAD-BOX ATP-DEPENDENT RNA HELICASE 47, MITOCHONDRIAL"/>
    <property type="match status" value="1"/>
</dbReference>
<dbReference type="InterPro" id="IPR034415">
    <property type="entry name" value="CsdA_RRM"/>
</dbReference>
<dbReference type="FunFam" id="3.30.70.330:FF:000068">
    <property type="entry name" value="ATP-dependent RNA helicase DeaD"/>
    <property type="match status" value="1"/>
</dbReference>
<dbReference type="AlphaFoldDB" id="A0A336N6U5"/>
<dbReference type="HAMAP" id="MF_00964">
    <property type="entry name" value="DEAD_helicase_DeaD"/>
    <property type="match status" value="1"/>
</dbReference>
<keyword evidence="5 10" id="KW-0347">Helicase</keyword>
<feature type="region of interest" description="Disordered" evidence="12">
    <location>
        <begin position="560"/>
        <end position="600"/>
    </location>
</feature>
<evidence type="ECO:0000313" key="16">
    <source>
        <dbReference type="EMBL" id="SSY93772.1"/>
    </source>
</evidence>
<dbReference type="SMART" id="SM00490">
    <property type="entry name" value="HELICc"/>
    <property type="match status" value="1"/>
</dbReference>
<dbReference type="Pfam" id="PF03880">
    <property type="entry name" value="DbpA"/>
    <property type="match status" value="1"/>
</dbReference>
<dbReference type="InterPro" id="IPR050547">
    <property type="entry name" value="DEAD_box_RNA_helicases"/>
</dbReference>
<dbReference type="InterPro" id="IPR014001">
    <property type="entry name" value="Helicase_ATP-bd"/>
</dbReference>
<protein>
    <recommendedName>
        <fullName evidence="10">ATP-dependent RNA helicase DeaD</fullName>
        <ecNumber evidence="10">3.6.4.13</ecNumber>
    </recommendedName>
    <alternativeName>
        <fullName evidence="10">Cold-shock DEAD box protein A</fullName>
    </alternativeName>
</protein>
<comment type="catalytic activity">
    <reaction evidence="9 10">
        <text>ATP + H2O = ADP + phosphate + H(+)</text>
        <dbReference type="Rhea" id="RHEA:13065"/>
        <dbReference type="ChEBI" id="CHEBI:15377"/>
        <dbReference type="ChEBI" id="CHEBI:15378"/>
        <dbReference type="ChEBI" id="CHEBI:30616"/>
        <dbReference type="ChEBI" id="CHEBI:43474"/>
        <dbReference type="ChEBI" id="CHEBI:456216"/>
        <dbReference type="EC" id="3.6.4.13"/>
    </reaction>
</comment>
<dbReference type="GO" id="GO:0000027">
    <property type="term" value="P:ribosomal large subunit assembly"/>
    <property type="evidence" value="ECO:0007669"/>
    <property type="project" value="UniProtKB-UniRule"/>
</dbReference>
<keyword evidence="8 10" id="KW-0346">Stress response</keyword>
<dbReference type="InterPro" id="IPR027417">
    <property type="entry name" value="P-loop_NTPase"/>
</dbReference>
<comment type="function">
    <text evidence="10">DEAD-box RNA helicase involved in various cellular processes at low temperature, including ribosome biogenesis, mRNA degradation and translation initiation.</text>
</comment>
<feature type="region of interest" description="Disordered" evidence="12">
    <location>
        <begin position="438"/>
        <end position="479"/>
    </location>
</feature>
<keyword evidence="4 10" id="KW-0378">Hydrolase</keyword>
<dbReference type="Gene3D" id="3.40.50.300">
    <property type="entry name" value="P-loop containing nucleotide triphosphate hydrolases"/>
    <property type="match status" value="2"/>
</dbReference>
<dbReference type="SUPFAM" id="SSF52540">
    <property type="entry name" value="P-loop containing nucleoside triphosphate hydrolases"/>
    <property type="match status" value="2"/>
</dbReference>
<feature type="short sequence motif" description="Q motif" evidence="11">
    <location>
        <begin position="6"/>
        <end position="34"/>
    </location>
</feature>
<dbReference type="InterPro" id="IPR005580">
    <property type="entry name" value="DbpA/CsdA_RNA-bd_dom"/>
</dbReference>
<evidence type="ECO:0000259" key="15">
    <source>
        <dbReference type="PROSITE" id="PS51195"/>
    </source>
</evidence>
<evidence type="ECO:0000256" key="7">
    <source>
        <dbReference type="ARBA" id="ARBA00022884"/>
    </source>
</evidence>
<dbReference type="RefSeq" id="WP_005704578.1">
    <property type="nucleotide sequence ID" value="NZ_MAQF01000032.1"/>
</dbReference>
<feature type="compositionally biased region" description="Basic and acidic residues" evidence="12">
    <location>
        <begin position="571"/>
        <end position="600"/>
    </location>
</feature>
<dbReference type="InterPro" id="IPR014014">
    <property type="entry name" value="RNA_helicase_DEAD_Q_motif"/>
</dbReference>
<organism evidence="16 17">
    <name type="scientific">Aggregatibacter aphrophilus</name>
    <name type="common">Haemophilus aphrophilus</name>
    <dbReference type="NCBI Taxonomy" id="732"/>
    <lineage>
        <taxon>Bacteria</taxon>
        <taxon>Pseudomonadati</taxon>
        <taxon>Pseudomonadota</taxon>
        <taxon>Gammaproteobacteria</taxon>
        <taxon>Pasteurellales</taxon>
        <taxon>Pasteurellaceae</taxon>
        <taxon>Aggregatibacter</taxon>
    </lineage>
</organism>
<accession>A0A336N6U5</accession>
<feature type="domain" description="Helicase C-terminal" evidence="14">
    <location>
        <begin position="232"/>
        <end position="379"/>
    </location>
</feature>
<dbReference type="GO" id="GO:0005524">
    <property type="term" value="F:ATP binding"/>
    <property type="evidence" value="ECO:0007669"/>
    <property type="project" value="UniProtKB-UniRule"/>
</dbReference>
<keyword evidence="3 10" id="KW-0547">Nucleotide-binding</keyword>
<evidence type="ECO:0000256" key="10">
    <source>
        <dbReference type="HAMAP-Rule" id="MF_00964"/>
    </source>
</evidence>
<dbReference type="GO" id="GO:0033592">
    <property type="term" value="F:RNA strand annealing activity"/>
    <property type="evidence" value="ECO:0007669"/>
    <property type="project" value="TreeGrafter"/>
</dbReference>
<dbReference type="GO" id="GO:0016887">
    <property type="term" value="F:ATP hydrolysis activity"/>
    <property type="evidence" value="ECO:0007669"/>
    <property type="project" value="RHEA"/>
</dbReference>
<comment type="subcellular location">
    <subcellularLocation>
        <location evidence="1 10">Cytoplasm</location>
    </subcellularLocation>
</comment>
<sequence length="600" mass="68130">MTETKMTFADLGLPEFILNAVSDLGFETPSPIQQICIPHLLEGRDVLGMAQTGSGKTAAFSLPILAKIDPAEKHPQLLVMAPTRELAIQVADACEHFVKYAKGINVVTLYGGQRYDIQLRALKQGAQVVVGTPGRILDHLRRGTLRLAELKAIVLDEADEMLRMGFIDDVETVMAELPEHHQTALFSATMPEPIRRITKRFMKDPQEVKIKATQQSAPDIAQSCWYVHGFRKNDALLRFLEVEDFDAAIIFTRTKTGTLDVTELLEKHGFRAAALNGDMTQQLREQTLDRLRSGSLDIVVATDVAARGIDIERISLVVNYNIPLDAESYVHRIGRTGRAGRSGRALLFVEPRERRLLRNVEHLIKKNIEEVELPNHEVLQACRRKKFKDKITTQLEHHDLELYRELLEDMFTADQSQEDIAAAMMMLLQGKQKLILPPDPVVDKKARRDRGERGDRRENPRSAERRGERKGYGNPQPMDLYRIEVGRGDGVEVRHIVGAIANEGDINSRYIGHIKLYDDYSTIELPQGMPKELLQQFGKTRVLNKQMRMSFIGEAKGDRGGDNFGAKRHAGRFEEKGFKGDRKFKEKSHRTFKEKREFRK</sequence>
<dbReference type="Pfam" id="PF00271">
    <property type="entry name" value="Helicase_C"/>
    <property type="match status" value="1"/>
</dbReference>
<evidence type="ECO:0000256" key="2">
    <source>
        <dbReference type="ARBA" id="ARBA00022490"/>
    </source>
</evidence>